<accession>A0ABD1VWX3</accession>
<dbReference type="PROSITE" id="PS50066">
    <property type="entry name" value="MADS_BOX_2"/>
    <property type="match status" value="1"/>
</dbReference>
<comment type="subcellular location">
    <subcellularLocation>
        <location evidence="1">Nucleus</location>
    </subcellularLocation>
</comment>
<evidence type="ECO:0000256" key="5">
    <source>
        <dbReference type="ARBA" id="ARBA00023242"/>
    </source>
</evidence>
<dbReference type="InterPro" id="IPR002100">
    <property type="entry name" value="TF_MADSbox"/>
</dbReference>
<sequence>MSSLFLSPKENNNQTDTMSTKKTQKASAIKKSFKIRKESIKKKTMELSVLCDVNACAVIIGPDGSIETWPEDRNHVQQVIQQYRNCDRKRKRTQELDHGCDDHCKKKQNVRFFSEGAVKNQGTTNQELLFVSEGAVKNQGTTNQELLTVIDAKLAQVRNRIRFLKSNDQGSIRDGSNEYTDSVSTEMSIFQEKTSCDRTVVNSLWLDTKLDEIEGFEETEQLSSWLDSFLDKQPEIQDNQENPLWFDNLVGSGEQENQEILKTTPNAFNSGSELPETFALPYDQNTGGEFLETLVFPNDQEFQPFTTTMNTFDSGSELLETFVFPNEQEFQPFATTMNTIDSGSVFVDSSALWWDAAAANLWV</sequence>
<organism evidence="8 9">
    <name type="scientific">Abeliophyllum distichum</name>
    <dbReference type="NCBI Taxonomy" id="126358"/>
    <lineage>
        <taxon>Eukaryota</taxon>
        <taxon>Viridiplantae</taxon>
        <taxon>Streptophyta</taxon>
        <taxon>Embryophyta</taxon>
        <taxon>Tracheophyta</taxon>
        <taxon>Spermatophyta</taxon>
        <taxon>Magnoliopsida</taxon>
        <taxon>eudicotyledons</taxon>
        <taxon>Gunneridae</taxon>
        <taxon>Pentapetalae</taxon>
        <taxon>asterids</taxon>
        <taxon>lamiids</taxon>
        <taxon>Lamiales</taxon>
        <taxon>Oleaceae</taxon>
        <taxon>Forsythieae</taxon>
        <taxon>Abeliophyllum</taxon>
    </lineage>
</organism>
<dbReference type="Pfam" id="PF00319">
    <property type="entry name" value="SRF-TF"/>
    <property type="match status" value="1"/>
</dbReference>
<evidence type="ECO:0000313" key="8">
    <source>
        <dbReference type="EMBL" id="KAL2540770.1"/>
    </source>
</evidence>
<keyword evidence="4" id="KW-0804">Transcription</keyword>
<reference evidence="9" key="1">
    <citation type="submission" date="2024-07" db="EMBL/GenBank/DDBJ databases">
        <title>Two chromosome-level genome assemblies of Korean endemic species Abeliophyllum distichum and Forsythia ovata (Oleaceae).</title>
        <authorList>
            <person name="Jang H."/>
        </authorList>
    </citation>
    <scope>NUCLEOTIDE SEQUENCE [LARGE SCALE GENOMIC DNA]</scope>
</reference>
<evidence type="ECO:0000256" key="1">
    <source>
        <dbReference type="ARBA" id="ARBA00004123"/>
    </source>
</evidence>
<keyword evidence="5" id="KW-0539">Nucleus</keyword>
<evidence type="ECO:0000256" key="3">
    <source>
        <dbReference type="ARBA" id="ARBA00023125"/>
    </source>
</evidence>
<evidence type="ECO:0000313" key="9">
    <source>
        <dbReference type="Proteomes" id="UP001604336"/>
    </source>
</evidence>
<evidence type="ECO:0000256" key="6">
    <source>
        <dbReference type="SAM" id="MobiDB-lite"/>
    </source>
</evidence>
<keyword evidence="9" id="KW-1185">Reference proteome</keyword>
<keyword evidence="2" id="KW-0805">Transcription regulation</keyword>
<feature type="compositionally biased region" description="Polar residues" evidence="6">
    <location>
        <begin position="1"/>
        <end position="21"/>
    </location>
</feature>
<dbReference type="AlphaFoldDB" id="A0ABD1VWX3"/>
<feature type="domain" description="MADS-box" evidence="7">
    <location>
        <begin position="18"/>
        <end position="73"/>
    </location>
</feature>
<dbReference type="EMBL" id="JBFOLK010000001">
    <property type="protein sequence ID" value="KAL2540770.1"/>
    <property type="molecule type" value="Genomic_DNA"/>
</dbReference>
<gene>
    <name evidence="8" type="ORF">Adt_01748</name>
</gene>
<evidence type="ECO:0000259" key="7">
    <source>
        <dbReference type="PROSITE" id="PS50066"/>
    </source>
</evidence>
<dbReference type="SUPFAM" id="SSF55455">
    <property type="entry name" value="SRF-like"/>
    <property type="match status" value="1"/>
</dbReference>
<dbReference type="InterPro" id="IPR036879">
    <property type="entry name" value="TF_MADSbox_sf"/>
</dbReference>
<evidence type="ECO:0000256" key="4">
    <source>
        <dbReference type="ARBA" id="ARBA00023163"/>
    </source>
</evidence>
<comment type="caution">
    <text evidence="8">The sequence shown here is derived from an EMBL/GenBank/DDBJ whole genome shotgun (WGS) entry which is preliminary data.</text>
</comment>
<dbReference type="GO" id="GO:0003677">
    <property type="term" value="F:DNA binding"/>
    <property type="evidence" value="ECO:0007669"/>
    <property type="project" value="UniProtKB-KW"/>
</dbReference>
<name>A0ABD1VWX3_9LAMI</name>
<proteinExistence type="predicted"/>
<evidence type="ECO:0000256" key="2">
    <source>
        <dbReference type="ARBA" id="ARBA00023015"/>
    </source>
</evidence>
<dbReference type="Gene3D" id="3.40.1810.10">
    <property type="entry name" value="Transcription factor, MADS-box"/>
    <property type="match status" value="1"/>
</dbReference>
<feature type="region of interest" description="Disordered" evidence="6">
    <location>
        <begin position="1"/>
        <end position="26"/>
    </location>
</feature>
<dbReference type="Proteomes" id="UP001604336">
    <property type="component" value="Unassembled WGS sequence"/>
</dbReference>
<dbReference type="GO" id="GO:0005634">
    <property type="term" value="C:nucleus"/>
    <property type="evidence" value="ECO:0007669"/>
    <property type="project" value="UniProtKB-SubCell"/>
</dbReference>
<protein>
    <submittedName>
        <fullName evidence="8">Ovule protein</fullName>
    </submittedName>
</protein>
<keyword evidence="3" id="KW-0238">DNA-binding</keyword>